<keyword evidence="9 10" id="KW-0456">Lyase</keyword>
<evidence type="ECO:0000256" key="8">
    <source>
        <dbReference type="ARBA" id="ARBA00023180"/>
    </source>
</evidence>
<dbReference type="EMBL" id="JAKOGI010000166">
    <property type="protein sequence ID" value="KAJ8441449.1"/>
    <property type="molecule type" value="Genomic_DNA"/>
</dbReference>
<sequence length="444" mass="50483">MQMFIFMFAVTNIPSLEGGSYVHDQEWFKRKSDEAYNASLKSYHHDPIEVVNDFNHHVHRALDGQNSTRRGLGRKYHGECKAQNPIDRCWRCDDNWAKNRKKLAKCVKGFGRNTTGGADGEFYIVTDPSDNDVVTPKPGTLRFAVLQPRPLWIIFDRDMKIKLQNELMVTSNKTIDGRGHTIQICGKDAILINLTTNNHLKLFAKNVIIHNLKIHDIAPGKGGMMRDTAEHVGIRGTDDGDCIGLFAASDVWIDHISMWNCRDGMIDIVKGSTGITISNVHLTKHDHVFLFGASDSDPNDSIMQITLAFNHFGKGLIQRMPRCRYGFFHVVNNDYTHWLMYAVGGSSHPTIISEGNRYIAPPDPNAKLITHRNFASEEEWKKWQWRSENDVFIDGAYFVESGEPFKEKQTPFSNKAFIQSKPGSYVRRLTRFSGFVKCIEGTKC</sequence>
<dbReference type="AlphaFoldDB" id="A0A9Q1QGY6"/>
<comment type="caution">
    <text evidence="12">The sequence shown here is derived from an EMBL/GenBank/DDBJ whole genome shotgun (WGS) entry which is preliminary data.</text>
</comment>
<dbReference type="InterPro" id="IPR012334">
    <property type="entry name" value="Pectin_lyas_fold"/>
</dbReference>
<comment type="catalytic activity">
    <reaction evidence="1 10">
        <text>Eliminative cleavage of (1-&gt;4)-alpha-D-galacturonan to give oligosaccharides with 4-deoxy-alpha-D-galact-4-enuronosyl groups at their non-reducing ends.</text>
        <dbReference type="EC" id="4.2.2.2"/>
    </reaction>
</comment>
<dbReference type="GO" id="GO:0046872">
    <property type="term" value="F:metal ion binding"/>
    <property type="evidence" value="ECO:0007669"/>
    <property type="project" value="UniProtKB-KW"/>
</dbReference>
<evidence type="ECO:0000256" key="7">
    <source>
        <dbReference type="ARBA" id="ARBA00022837"/>
    </source>
</evidence>
<dbReference type="Gene3D" id="2.160.20.10">
    <property type="entry name" value="Single-stranded right-handed beta-helix, Pectin lyase-like"/>
    <property type="match status" value="1"/>
</dbReference>
<reference evidence="12" key="1">
    <citation type="submission" date="2022-04" db="EMBL/GenBank/DDBJ databases">
        <title>Carnegiea gigantea Genome sequencing and assembly v2.</title>
        <authorList>
            <person name="Copetti D."/>
            <person name="Sanderson M.J."/>
            <person name="Burquez A."/>
            <person name="Wojciechowski M.F."/>
        </authorList>
    </citation>
    <scope>NUCLEOTIDE SEQUENCE</scope>
    <source>
        <strain evidence="12">SGP5-SGP5p</strain>
        <tissue evidence="12">Aerial part</tissue>
    </source>
</reference>
<dbReference type="InterPro" id="IPR002022">
    <property type="entry name" value="Pec_lyase"/>
</dbReference>
<dbReference type="SMART" id="SM00656">
    <property type="entry name" value="Amb_all"/>
    <property type="match status" value="1"/>
</dbReference>
<evidence type="ECO:0000313" key="12">
    <source>
        <dbReference type="EMBL" id="KAJ8441449.1"/>
    </source>
</evidence>
<dbReference type="EC" id="4.2.2.2" evidence="4 10"/>
<keyword evidence="7 10" id="KW-0106">Calcium</keyword>
<accession>A0A9Q1QGY6</accession>
<evidence type="ECO:0000256" key="4">
    <source>
        <dbReference type="ARBA" id="ARBA00012272"/>
    </source>
</evidence>
<protein>
    <recommendedName>
        <fullName evidence="4 10">Pectate lyase</fullName>
        <ecNumber evidence="4 10">4.2.2.2</ecNumber>
    </recommendedName>
</protein>
<gene>
    <name evidence="12" type="ORF">Cgig2_023635</name>
</gene>
<dbReference type="Pfam" id="PF04431">
    <property type="entry name" value="Pec_lyase_N"/>
    <property type="match status" value="1"/>
</dbReference>
<comment type="pathway">
    <text evidence="2 10">Glycan metabolism; pectin degradation; 2-dehydro-3-deoxy-D-gluconate from pectin: step 2/5.</text>
</comment>
<evidence type="ECO:0000256" key="1">
    <source>
        <dbReference type="ARBA" id="ARBA00000695"/>
    </source>
</evidence>
<evidence type="ECO:0000259" key="11">
    <source>
        <dbReference type="SMART" id="SM00656"/>
    </source>
</evidence>
<dbReference type="PANTHER" id="PTHR31683:SF184">
    <property type="entry name" value="PECTATE LYASE"/>
    <property type="match status" value="1"/>
</dbReference>
<evidence type="ECO:0000256" key="3">
    <source>
        <dbReference type="ARBA" id="ARBA00010980"/>
    </source>
</evidence>
<keyword evidence="8" id="KW-0325">Glycoprotein</keyword>
<dbReference type="InterPro" id="IPR018082">
    <property type="entry name" value="AmbAllergen"/>
</dbReference>
<evidence type="ECO:0000256" key="2">
    <source>
        <dbReference type="ARBA" id="ARBA00005220"/>
    </source>
</evidence>
<dbReference type="GO" id="GO:0030570">
    <property type="term" value="F:pectate lyase activity"/>
    <property type="evidence" value="ECO:0007669"/>
    <property type="project" value="UniProtKB-EC"/>
</dbReference>
<feature type="domain" description="Pectate lyase" evidence="11">
    <location>
        <begin position="158"/>
        <end position="364"/>
    </location>
</feature>
<dbReference type="SUPFAM" id="SSF51126">
    <property type="entry name" value="Pectin lyase-like"/>
    <property type="match status" value="1"/>
</dbReference>
<comment type="similarity">
    <text evidence="3 10">Belongs to the polysaccharide lyase 1 family.</text>
</comment>
<evidence type="ECO:0000256" key="5">
    <source>
        <dbReference type="ARBA" id="ARBA00022723"/>
    </source>
</evidence>
<keyword evidence="6" id="KW-0732">Signal</keyword>
<evidence type="ECO:0000256" key="9">
    <source>
        <dbReference type="ARBA" id="ARBA00023239"/>
    </source>
</evidence>
<organism evidence="12 13">
    <name type="scientific">Carnegiea gigantea</name>
    <dbReference type="NCBI Taxonomy" id="171969"/>
    <lineage>
        <taxon>Eukaryota</taxon>
        <taxon>Viridiplantae</taxon>
        <taxon>Streptophyta</taxon>
        <taxon>Embryophyta</taxon>
        <taxon>Tracheophyta</taxon>
        <taxon>Spermatophyta</taxon>
        <taxon>Magnoliopsida</taxon>
        <taxon>eudicotyledons</taxon>
        <taxon>Gunneridae</taxon>
        <taxon>Pentapetalae</taxon>
        <taxon>Caryophyllales</taxon>
        <taxon>Cactineae</taxon>
        <taxon>Cactaceae</taxon>
        <taxon>Cactoideae</taxon>
        <taxon>Echinocereeae</taxon>
        <taxon>Carnegiea</taxon>
    </lineage>
</organism>
<dbReference type="Pfam" id="PF00544">
    <property type="entry name" value="Pectate_lyase_4"/>
    <property type="match status" value="1"/>
</dbReference>
<keyword evidence="5 10" id="KW-0479">Metal-binding</keyword>
<comment type="cofactor">
    <cofactor evidence="10">
        <name>Ca(2+)</name>
        <dbReference type="ChEBI" id="CHEBI:29108"/>
    </cofactor>
    <text evidence="10">Binds 1 Ca(2+) ion. Required for its activity.</text>
</comment>
<dbReference type="PANTHER" id="PTHR31683">
    <property type="entry name" value="PECTATE LYASE 18-RELATED"/>
    <property type="match status" value="1"/>
</dbReference>
<dbReference type="InterPro" id="IPR045032">
    <property type="entry name" value="PEL"/>
</dbReference>
<dbReference type="OrthoDB" id="1637350at2759"/>
<dbReference type="InterPro" id="IPR007524">
    <property type="entry name" value="Pec_lyase_N"/>
</dbReference>
<evidence type="ECO:0000313" key="13">
    <source>
        <dbReference type="Proteomes" id="UP001153076"/>
    </source>
</evidence>
<evidence type="ECO:0000256" key="10">
    <source>
        <dbReference type="RuleBase" id="RU361123"/>
    </source>
</evidence>
<dbReference type="Proteomes" id="UP001153076">
    <property type="component" value="Unassembled WGS sequence"/>
</dbReference>
<keyword evidence="13" id="KW-1185">Reference proteome</keyword>
<dbReference type="PRINTS" id="PR00807">
    <property type="entry name" value="AMBALLERGEN"/>
</dbReference>
<proteinExistence type="inferred from homology"/>
<evidence type="ECO:0000256" key="6">
    <source>
        <dbReference type="ARBA" id="ARBA00022729"/>
    </source>
</evidence>
<dbReference type="InterPro" id="IPR011050">
    <property type="entry name" value="Pectin_lyase_fold/virulence"/>
</dbReference>
<name>A0A9Q1QGY6_9CARY</name>